<name>A0AAJ0H8D1_9PEZI</name>
<evidence type="ECO:0000313" key="4">
    <source>
        <dbReference type="Proteomes" id="UP001275084"/>
    </source>
</evidence>
<comment type="caution">
    <text evidence="3">The sequence shown here is derived from an EMBL/GenBank/DDBJ whole genome shotgun (WGS) entry which is preliminary data.</text>
</comment>
<evidence type="ECO:0000256" key="1">
    <source>
        <dbReference type="SAM" id="MobiDB-lite"/>
    </source>
</evidence>
<dbReference type="PANTHER" id="PTHR33112">
    <property type="entry name" value="DOMAIN PROTEIN, PUTATIVE-RELATED"/>
    <property type="match status" value="1"/>
</dbReference>
<evidence type="ECO:0000259" key="2">
    <source>
        <dbReference type="Pfam" id="PF06985"/>
    </source>
</evidence>
<reference evidence="3" key="2">
    <citation type="submission" date="2023-06" db="EMBL/GenBank/DDBJ databases">
        <authorList>
            <consortium name="Lawrence Berkeley National Laboratory"/>
            <person name="Haridas S."/>
            <person name="Hensen N."/>
            <person name="Bonometti L."/>
            <person name="Westerberg I."/>
            <person name="Brannstrom I.O."/>
            <person name="Guillou S."/>
            <person name="Cros-Aarteil S."/>
            <person name="Calhoun S."/>
            <person name="Kuo A."/>
            <person name="Mondo S."/>
            <person name="Pangilinan J."/>
            <person name="Riley R."/>
            <person name="Labutti K."/>
            <person name="Andreopoulos B."/>
            <person name="Lipzen A."/>
            <person name="Chen C."/>
            <person name="Yanf M."/>
            <person name="Daum C."/>
            <person name="Ng V."/>
            <person name="Clum A."/>
            <person name="Steindorff A."/>
            <person name="Ohm R."/>
            <person name="Martin F."/>
            <person name="Silar P."/>
            <person name="Natvig D."/>
            <person name="Lalanne C."/>
            <person name="Gautier V."/>
            <person name="Ament-Velasquez S.L."/>
            <person name="Kruys A."/>
            <person name="Hutchinson M.I."/>
            <person name="Powell A.J."/>
            <person name="Barry K."/>
            <person name="Miller A.N."/>
            <person name="Grigoriev I.V."/>
            <person name="Debuchy R."/>
            <person name="Gladieux P."/>
            <person name="Thoren M.H."/>
            <person name="Johannesson H."/>
        </authorList>
    </citation>
    <scope>NUCLEOTIDE SEQUENCE</scope>
    <source>
        <strain evidence="3">CBS 955.72</strain>
    </source>
</reference>
<keyword evidence="4" id="KW-1185">Reference proteome</keyword>
<dbReference type="PANTHER" id="PTHR33112:SF16">
    <property type="entry name" value="HETEROKARYON INCOMPATIBILITY DOMAIN-CONTAINING PROTEIN"/>
    <property type="match status" value="1"/>
</dbReference>
<evidence type="ECO:0000313" key="3">
    <source>
        <dbReference type="EMBL" id="KAK3342126.1"/>
    </source>
</evidence>
<accession>A0AAJ0H8D1</accession>
<gene>
    <name evidence="3" type="ORF">B0T25DRAFT_574435</name>
</gene>
<feature type="compositionally biased region" description="Basic and acidic residues" evidence="1">
    <location>
        <begin position="437"/>
        <end position="448"/>
    </location>
</feature>
<organism evidence="3 4">
    <name type="scientific">Lasiosphaeria hispida</name>
    <dbReference type="NCBI Taxonomy" id="260671"/>
    <lineage>
        <taxon>Eukaryota</taxon>
        <taxon>Fungi</taxon>
        <taxon>Dikarya</taxon>
        <taxon>Ascomycota</taxon>
        <taxon>Pezizomycotina</taxon>
        <taxon>Sordariomycetes</taxon>
        <taxon>Sordariomycetidae</taxon>
        <taxon>Sordariales</taxon>
        <taxon>Lasiosphaeriaceae</taxon>
        <taxon>Lasiosphaeria</taxon>
    </lineage>
</organism>
<feature type="domain" description="Heterokaryon incompatibility" evidence="2">
    <location>
        <begin position="302"/>
        <end position="483"/>
    </location>
</feature>
<feature type="region of interest" description="Disordered" evidence="1">
    <location>
        <begin position="437"/>
        <end position="467"/>
    </location>
</feature>
<dbReference type="EMBL" id="JAUIQD010000008">
    <property type="protein sequence ID" value="KAK3342126.1"/>
    <property type="molecule type" value="Genomic_DNA"/>
</dbReference>
<dbReference type="Pfam" id="PF06985">
    <property type="entry name" value="HET"/>
    <property type="match status" value="1"/>
</dbReference>
<protein>
    <submittedName>
        <fullName evidence="3">Heterokaryon incompatibility protein-domain-containing protein</fullName>
    </submittedName>
</protein>
<dbReference type="Proteomes" id="UP001275084">
    <property type="component" value="Unassembled WGS sequence"/>
</dbReference>
<dbReference type="AlphaFoldDB" id="A0AAJ0H8D1"/>
<reference evidence="3" key="1">
    <citation type="journal article" date="2023" name="Mol. Phylogenet. Evol.">
        <title>Genome-scale phylogeny and comparative genomics of the fungal order Sordariales.</title>
        <authorList>
            <person name="Hensen N."/>
            <person name="Bonometti L."/>
            <person name="Westerberg I."/>
            <person name="Brannstrom I.O."/>
            <person name="Guillou S."/>
            <person name="Cros-Aarteil S."/>
            <person name="Calhoun S."/>
            <person name="Haridas S."/>
            <person name="Kuo A."/>
            <person name="Mondo S."/>
            <person name="Pangilinan J."/>
            <person name="Riley R."/>
            <person name="LaButti K."/>
            <person name="Andreopoulos B."/>
            <person name="Lipzen A."/>
            <person name="Chen C."/>
            <person name="Yan M."/>
            <person name="Daum C."/>
            <person name="Ng V."/>
            <person name="Clum A."/>
            <person name="Steindorff A."/>
            <person name="Ohm R.A."/>
            <person name="Martin F."/>
            <person name="Silar P."/>
            <person name="Natvig D.O."/>
            <person name="Lalanne C."/>
            <person name="Gautier V."/>
            <person name="Ament-Velasquez S.L."/>
            <person name="Kruys A."/>
            <person name="Hutchinson M.I."/>
            <person name="Powell A.J."/>
            <person name="Barry K."/>
            <person name="Miller A.N."/>
            <person name="Grigoriev I.V."/>
            <person name="Debuchy R."/>
            <person name="Gladieux P."/>
            <person name="Hiltunen Thoren M."/>
            <person name="Johannesson H."/>
        </authorList>
    </citation>
    <scope>NUCLEOTIDE SEQUENCE</scope>
    <source>
        <strain evidence="3">CBS 955.72</strain>
    </source>
</reference>
<proteinExistence type="predicted"/>
<dbReference type="InterPro" id="IPR010730">
    <property type="entry name" value="HET"/>
</dbReference>
<sequence length="806" mass="88958">MAQIISTRSSAKGSIANAGQKLLLATAHKYDGGDEAPGYGIIMGASGIPSHSSGQTELGCTVSQTKVPPIDDVMWPTTRAEEQRAGADGRRRGDGVGSAGLEEWACVDELMCERCRSLMSSAGLRQAATGNGFVHTAHPTTLPPLPPNRLPPLEEVACPLCKLCLRLLYMDMKKKGHEAPYSLTVRRERGEASVLRLEAGHRPHWQAHRTREVTVQKISLFVEQEQSSLSLDGEMRLPVSCPGEDETLSVASRFVSACLDSHRSCSAGAASPPVLPKRVLDVSGSSDFCRLYESGEGQRAAYVALSYCWGSVPQGLLLSTDNLASLRREVAMRRLGRCIQDAIRAVRKLGIRFLWVDALCIVQDSVADKAAEISKMGSLYRNASVVLAAGSSPDSGSGFLQPRQRPEGQVALRLATVASGRRVSLIGVLHSTYLEDKADEERDAHHESTAPGRDGNSVIPAGPASPHVAVSDPLNQRAWTFQECSLAQRLLYFSRHEVFWHCRESPNRQLTGSCIDDAHLLAAFSVNHAFRRLVDPGLRRLGPPAEPSDRWLALWFGVVEDYSARRLTNPNDALAALGGIAGEVERETGQKYLSGLWGGDYLLECLLWRARISDKTARWPQGPGGQGLRELAPSGSWASLLWRTVAPAPRAGGRNARTLVPTWSWASSQYPVRMDLCREFSGHVTILNTPTHVRDSDVRVLQIRGMKTSWEAAKKRGIGIGWMDASDELSDEEGNKLFVLYMGYTHYLSHRYSYWRGMEGNIQELCLVLRRVSLWNYQRVGLLHLSHRKERPDFEEDWVEETIWLE</sequence>